<reference evidence="1" key="2">
    <citation type="submission" date="2019-06" db="EMBL/GenBank/DDBJ databases">
        <title>Genomics analysis of Aphanomyces spp. identifies a new class of oomycete effector associated with host adaptation.</title>
        <authorList>
            <person name="Gaulin E."/>
        </authorList>
    </citation>
    <scope>NUCLEOTIDE SEQUENCE</scope>
    <source>
        <strain evidence="1">CBS 578.67</strain>
    </source>
</reference>
<sequence>MSTAMKNPSLPPRAGVFLAPERSSIPREQPKATTASPIVFSWNDFLCPVAWILHHRPATAAELDATARLDRRIVDLLVFARSLGPVYVICDSSAASIEDLCAAWFPLCARLFSTRATQQHIRLVCAAGPISSTWHGQILDCIIRGHRKGASITIFGHKSLRDGCIAVADHYAIDLLPRFKMIQANSASRPTAEDVLRRLEVVRENIALVADFHSPIDSTLSL</sequence>
<proteinExistence type="predicted"/>
<dbReference type="OrthoDB" id="58578at2759"/>
<reference evidence="2 3" key="1">
    <citation type="submission" date="2019-03" db="EMBL/GenBank/DDBJ databases">
        <authorList>
            <person name="Gaulin E."/>
            <person name="Dumas B."/>
        </authorList>
    </citation>
    <scope>NUCLEOTIDE SEQUENCE [LARGE SCALE GENOMIC DNA]</scope>
    <source>
        <strain evidence="2">CBS 568.67</strain>
    </source>
</reference>
<dbReference type="Proteomes" id="UP000332933">
    <property type="component" value="Unassembled WGS sequence"/>
</dbReference>
<evidence type="ECO:0000313" key="2">
    <source>
        <dbReference type="EMBL" id="VFT87508.1"/>
    </source>
</evidence>
<keyword evidence="3" id="KW-1185">Reference proteome</keyword>
<accession>A0A485KRY9</accession>
<evidence type="ECO:0000313" key="3">
    <source>
        <dbReference type="Proteomes" id="UP000332933"/>
    </source>
</evidence>
<dbReference type="EMBL" id="VJMH01005221">
    <property type="protein sequence ID" value="KAF0698778.1"/>
    <property type="molecule type" value="Genomic_DNA"/>
</dbReference>
<gene>
    <name evidence="2" type="primary">Aste57867_10636</name>
    <name evidence="1" type="ORF">As57867_010596</name>
    <name evidence="2" type="ORF">ASTE57867_10636</name>
</gene>
<name>A0A485KRY9_9STRA</name>
<evidence type="ECO:0000313" key="1">
    <source>
        <dbReference type="EMBL" id="KAF0698778.1"/>
    </source>
</evidence>
<dbReference type="AlphaFoldDB" id="A0A485KRY9"/>
<organism evidence="2 3">
    <name type="scientific">Aphanomyces stellatus</name>
    <dbReference type="NCBI Taxonomy" id="120398"/>
    <lineage>
        <taxon>Eukaryota</taxon>
        <taxon>Sar</taxon>
        <taxon>Stramenopiles</taxon>
        <taxon>Oomycota</taxon>
        <taxon>Saprolegniomycetes</taxon>
        <taxon>Saprolegniales</taxon>
        <taxon>Verrucalvaceae</taxon>
        <taxon>Aphanomyces</taxon>
    </lineage>
</organism>
<protein>
    <submittedName>
        <fullName evidence="2">Aste57867_10636 protein</fullName>
    </submittedName>
</protein>
<dbReference type="EMBL" id="CAADRA010005242">
    <property type="protein sequence ID" value="VFT87508.1"/>
    <property type="molecule type" value="Genomic_DNA"/>
</dbReference>